<name>A0A8J4V0X4_9MYCE</name>
<evidence type="ECO:0000256" key="2">
    <source>
        <dbReference type="ARBA" id="ARBA00022679"/>
    </source>
</evidence>
<dbReference type="InterPro" id="IPR044571">
    <property type="entry name" value="P4KG1-8"/>
</dbReference>
<evidence type="ECO:0000256" key="3">
    <source>
        <dbReference type="ARBA" id="ARBA00022741"/>
    </source>
</evidence>
<dbReference type="OrthoDB" id="5839at2759"/>
<dbReference type="Pfam" id="PF00454">
    <property type="entry name" value="PI3_PI4_kinase"/>
    <property type="match status" value="1"/>
</dbReference>
<dbReference type="GO" id="GO:0005524">
    <property type="term" value="F:ATP binding"/>
    <property type="evidence" value="ECO:0007669"/>
    <property type="project" value="UniProtKB-KW"/>
</dbReference>
<comment type="similarity">
    <text evidence="1">Belongs to the PI3/PI4-kinase family. Type II PI4K subfamily.</text>
</comment>
<evidence type="ECO:0000256" key="5">
    <source>
        <dbReference type="ARBA" id="ARBA00022840"/>
    </source>
</evidence>
<sequence length="423" mass="47792">MISIAPTPLYLPAEEANKAVRSPIFQRKDVSSSSMKDGQQTTTTPINNSVEIEKPIINTPAIIIDNTKNNNININNEFKPFVKKATHPIYYGSLNQEQSQLIESSDIGILGSAPKITTEGLGGGVYFLSKGGKQQSHPVSVFKPKDEENGIIGPNHTIQGLKNGTMPGEGVYKEVAVYLFDQLNKGFFKVPTTTLVRIQHPLWNNNDTDLPTTKIGSLQEYVVYEDSAEGMGCSKFSTPDVHRIGLLDCLIFNCDRHTGNLLVVAKDDPQSSFDQLELIPIDHSLCLPSPDNLSDAWFDWIHFPQAKVPFTREVKEMILSMDIDKIIESLHNKLPKLRLQCLETLKITTTFVKKAIEANLTLYQIGTLMSRLHLDEPSCLEKIVYKVNSHRLFKQHHRFQHHLRSASYWNYLEKEIDLFLIDY</sequence>
<dbReference type="PANTHER" id="PTHR45800:SF11">
    <property type="entry name" value="PHOSPHATIDYLINOSITOL 3-KINASE-RELATED PROTEIN KINASE"/>
    <property type="match status" value="1"/>
</dbReference>
<dbReference type="EMBL" id="AJWJ01000062">
    <property type="protein sequence ID" value="KAF2076395.1"/>
    <property type="molecule type" value="Genomic_DNA"/>
</dbReference>
<reference evidence="8" key="1">
    <citation type="submission" date="2020-01" db="EMBL/GenBank/DDBJ databases">
        <title>Development of genomics and gene disruption for Polysphondylium violaceum indicates a role for the polyketide synthase stlB in stalk morphogenesis.</title>
        <authorList>
            <person name="Narita B."/>
            <person name="Kawabe Y."/>
            <person name="Kin K."/>
            <person name="Saito T."/>
            <person name="Gibbs R."/>
            <person name="Kuspa A."/>
            <person name="Muzny D."/>
            <person name="Queller D."/>
            <person name="Richards S."/>
            <person name="Strassman J."/>
            <person name="Sucgang R."/>
            <person name="Worley K."/>
            <person name="Schaap P."/>
        </authorList>
    </citation>
    <scope>NUCLEOTIDE SEQUENCE</scope>
    <source>
        <strain evidence="8">QSvi11</strain>
    </source>
</reference>
<proteinExistence type="inferred from homology"/>
<evidence type="ECO:0000313" key="8">
    <source>
        <dbReference type="EMBL" id="KAF2076395.1"/>
    </source>
</evidence>
<keyword evidence="5" id="KW-0067">ATP-binding</keyword>
<feature type="compositionally biased region" description="Polar residues" evidence="6">
    <location>
        <begin position="31"/>
        <end position="48"/>
    </location>
</feature>
<organism evidence="8 9">
    <name type="scientific">Polysphondylium violaceum</name>
    <dbReference type="NCBI Taxonomy" id="133409"/>
    <lineage>
        <taxon>Eukaryota</taxon>
        <taxon>Amoebozoa</taxon>
        <taxon>Evosea</taxon>
        <taxon>Eumycetozoa</taxon>
        <taxon>Dictyostelia</taxon>
        <taxon>Dictyosteliales</taxon>
        <taxon>Dictyosteliaceae</taxon>
        <taxon>Polysphondylium</taxon>
    </lineage>
</organism>
<evidence type="ECO:0000256" key="1">
    <source>
        <dbReference type="ARBA" id="ARBA00008941"/>
    </source>
</evidence>
<comment type="caution">
    <text evidence="8">The sequence shown here is derived from an EMBL/GenBank/DDBJ whole genome shotgun (WGS) entry which is preliminary data.</text>
</comment>
<dbReference type="InterPro" id="IPR000403">
    <property type="entry name" value="PI3/4_kinase_cat_dom"/>
</dbReference>
<protein>
    <recommendedName>
        <fullName evidence="7">PI3K/PI4K catalytic domain-containing protein</fullName>
    </recommendedName>
</protein>
<gene>
    <name evidence="8" type="ORF">CYY_002300</name>
</gene>
<feature type="domain" description="PI3K/PI4K catalytic" evidence="7">
    <location>
        <begin position="111"/>
        <end position="408"/>
    </location>
</feature>
<dbReference type="Proteomes" id="UP000695562">
    <property type="component" value="Unassembled WGS sequence"/>
</dbReference>
<keyword evidence="3" id="KW-0547">Nucleotide-binding</keyword>
<keyword evidence="9" id="KW-1185">Reference proteome</keyword>
<evidence type="ECO:0000256" key="6">
    <source>
        <dbReference type="SAM" id="MobiDB-lite"/>
    </source>
</evidence>
<feature type="region of interest" description="Disordered" evidence="6">
    <location>
        <begin position="25"/>
        <end position="48"/>
    </location>
</feature>
<evidence type="ECO:0000313" key="9">
    <source>
        <dbReference type="Proteomes" id="UP000695562"/>
    </source>
</evidence>
<dbReference type="AlphaFoldDB" id="A0A8J4V0X4"/>
<keyword evidence="2" id="KW-0808">Transferase</keyword>
<evidence type="ECO:0000256" key="4">
    <source>
        <dbReference type="ARBA" id="ARBA00022777"/>
    </source>
</evidence>
<accession>A0A8J4V0X4</accession>
<keyword evidence="4" id="KW-0418">Kinase</keyword>
<dbReference type="GO" id="GO:0016301">
    <property type="term" value="F:kinase activity"/>
    <property type="evidence" value="ECO:0007669"/>
    <property type="project" value="UniProtKB-KW"/>
</dbReference>
<evidence type="ECO:0000259" key="7">
    <source>
        <dbReference type="PROSITE" id="PS50290"/>
    </source>
</evidence>
<dbReference type="PROSITE" id="PS50290">
    <property type="entry name" value="PI3_4_KINASE_3"/>
    <property type="match status" value="1"/>
</dbReference>
<dbReference type="PANTHER" id="PTHR45800">
    <property type="entry name" value="PHOSPHATIDYLINOSITOL 4-KINASE GAMMA"/>
    <property type="match status" value="1"/>
</dbReference>